<keyword evidence="2" id="KW-1185">Reference proteome</keyword>
<proteinExistence type="predicted"/>
<organism evidence="1 2">
    <name type="scientific">Dreissena polymorpha</name>
    <name type="common">Zebra mussel</name>
    <name type="synonym">Mytilus polymorpha</name>
    <dbReference type="NCBI Taxonomy" id="45954"/>
    <lineage>
        <taxon>Eukaryota</taxon>
        <taxon>Metazoa</taxon>
        <taxon>Spiralia</taxon>
        <taxon>Lophotrochozoa</taxon>
        <taxon>Mollusca</taxon>
        <taxon>Bivalvia</taxon>
        <taxon>Autobranchia</taxon>
        <taxon>Heteroconchia</taxon>
        <taxon>Euheterodonta</taxon>
        <taxon>Imparidentia</taxon>
        <taxon>Neoheterodontei</taxon>
        <taxon>Myida</taxon>
        <taxon>Dreissenoidea</taxon>
        <taxon>Dreissenidae</taxon>
        <taxon>Dreissena</taxon>
    </lineage>
</organism>
<comment type="caution">
    <text evidence="1">The sequence shown here is derived from an EMBL/GenBank/DDBJ whole genome shotgun (WGS) entry which is preliminary data.</text>
</comment>
<evidence type="ECO:0000313" key="2">
    <source>
        <dbReference type="Proteomes" id="UP000828390"/>
    </source>
</evidence>
<name>A0A9D4DMK2_DREPO</name>
<sequence>MHRWRFDIETSPNFFLSPLYNHEDSICVQIQPYLYYLQYLTYRELNQEHKQSEALTKLSIFTEINKFTGFVSHFDTSLNMLGHCFELEKKFESAWMTYKTSLHMLPEKNAAVLHIIRLLWHRVRDIFTIILK</sequence>
<dbReference type="EMBL" id="JAIWYP010000010">
    <property type="protein sequence ID" value="KAH3751828.1"/>
    <property type="molecule type" value="Genomic_DNA"/>
</dbReference>
<accession>A0A9D4DMK2</accession>
<reference evidence="1" key="2">
    <citation type="submission" date="2020-11" db="EMBL/GenBank/DDBJ databases">
        <authorList>
            <person name="McCartney M.A."/>
            <person name="Auch B."/>
            <person name="Kono T."/>
            <person name="Mallez S."/>
            <person name="Becker A."/>
            <person name="Gohl D.M."/>
            <person name="Silverstein K.A.T."/>
            <person name="Koren S."/>
            <person name="Bechman K.B."/>
            <person name="Herman A."/>
            <person name="Abrahante J.E."/>
            <person name="Garbe J."/>
        </authorList>
    </citation>
    <scope>NUCLEOTIDE SEQUENCE</scope>
    <source>
        <strain evidence="1">Duluth1</strain>
        <tissue evidence="1">Whole animal</tissue>
    </source>
</reference>
<dbReference type="Proteomes" id="UP000828390">
    <property type="component" value="Unassembled WGS sequence"/>
</dbReference>
<gene>
    <name evidence="1" type="ORF">DPMN_186404</name>
</gene>
<dbReference type="AlphaFoldDB" id="A0A9D4DMK2"/>
<evidence type="ECO:0000313" key="1">
    <source>
        <dbReference type="EMBL" id="KAH3751828.1"/>
    </source>
</evidence>
<reference evidence="1" key="1">
    <citation type="journal article" date="2019" name="bioRxiv">
        <title>The Genome of the Zebra Mussel, Dreissena polymorpha: A Resource for Invasive Species Research.</title>
        <authorList>
            <person name="McCartney M.A."/>
            <person name="Auch B."/>
            <person name="Kono T."/>
            <person name="Mallez S."/>
            <person name="Zhang Y."/>
            <person name="Obille A."/>
            <person name="Becker A."/>
            <person name="Abrahante J.E."/>
            <person name="Garbe J."/>
            <person name="Badalamenti J.P."/>
            <person name="Herman A."/>
            <person name="Mangelson H."/>
            <person name="Liachko I."/>
            <person name="Sullivan S."/>
            <person name="Sone E.D."/>
            <person name="Koren S."/>
            <person name="Silverstein K.A.T."/>
            <person name="Beckman K.B."/>
            <person name="Gohl D.M."/>
        </authorList>
    </citation>
    <scope>NUCLEOTIDE SEQUENCE</scope>
    <source>
        <strain evidence="1">Duluth1</strain>
        <tissue evidence="1">Whole animal</tissue>
    </source>
</reference>
<protein>
    <submittedName>
        <fullName evidence="1">Uncharacterized protein</fullName>
    </submittedName>
</protein>